<evidence type="ECO:0000313" key="3">
    <source>
        <dbReference type="Proteomes" id="UP000784294"/>
    </source>
</evidence>
<accession>A0A3S4ZPJ8</accession>
<reference evidence="2" key="1">
    <citation type="submission" date="2018-11" db="EMBL/GenBank/DDBJ databases">
        <authorList>
            <consortium name="Pathogen Informatics"/>
        </authorList>
    </citation>
    <scope>NUCLEOTIDE SEQUENCE</scope>
</reference>
<dbReference type="AlphaFoldDB" id="A0A3S4ZPJ8"/>
<feature type="region of interest" description="Disordered" evidence="1">
    <location>
        <begin position="54"/>
        <end position="88"/>
    </location>
</feature>
<comment type="caution">
    <text evidence="2">The sequence shown here is derived from an EMBL/GenBank/DDBJ whole genome shotgun (WGS) entry which is preliminary data.</text>
</comment>
<name>A0A3S4ZPJ8_9PLAT</name>
<evidence type="ECO:0000313" key="2">
    <source>
        <dbReference type="EMBL" id="VEL08662.1"/>
    </source>
</evidence>
<dbReference type="EMBL" id="CAAALY010004452">
    <property type="protein sequence ID" value="VEL08662.1"/>
    <property type="molecule type" value="Genomic_DNA"/>
</dbReference>
<dbReference type="Proteomes" id="UP000784294">
    <property type="component" value="Unassembled WGS sequence"/>
</dbReference>
<sequence length="88" mass="9817">MRPVQARSKLQSTSAGVEIPAGREGYVKFNGNVMPTHRIVEKFNDQFTYHLKPNMGSTPHHNNVTARDIPGNSVNFRPVESGRSGSYF</sequence>
<keyword evidence="3" id="KW-1185">Reference proteome</keyword>
<organism evidence="2 3">
    <name type="scientific">Protopolystoma xenopodis</name>
    <dbReference type="NCBI Taxonomy" id="117903"/>
    <lineage>
        <taxon>Eukaryota</taxon>
        <taxon>Metazoa</taxon>
        <taxon>Spiralia</taxon>
        <taxon>Lophotrochozoa</taxon>
        <taxon>Platyhelminthes</taxon>
        <taxon>Monogenea</taxon>
        <taxon>Polyopisthocotylea</taxon>
        <taxon>Polystomatidea</taxon>
        <taxon>Polystomatidae</taxon>
        <taxon>Protopolystoma</taxon>
    </lineage>
</organism>
<gene>
    <name evidence="2" type="ORF">PXEA_LOCUS2102</name>
</gene>
<feature type="compositionally biased region" description="Polar residues" evidence="1">
    <location>
        <begin position="55"/>
        <end position="65"/>
    </location>
</feature>
<proteinExistence type="predicted"/>
<protein>
    <submittedName>
        <fullName evidence="2">Uncharacterized protein</fullName>
    </submittedName>
</protein>
<evidence type="ECO:0000256" key="1">
    <source>
        <dbReference type="SAM" id="MobiDB-lite"/>
    </source>
</evidence>